<evidence type="ECO:0000256" key="1">
    <source>
        <dbReference type="ARBA" id="ARBA00004651"/>
    </source>
</evidence>
<feature type="transmembrane region" description="Helical" evidence="6">
    <location>
        <begin position="70"/>
        <end position="90"/>
    </location>
</feature>
<evidence type="ECO:0000256" key="3">
    <source>
        <dbReference type="ARBA" id="ARBA00022692"/>
    </source>
</evidence>
<dbReference type="PANTHER" id="PTHR30086:SF20">
    <property type="entry name" value="ARGININE EXPORTER PROTEIN ARGO-RELATED"/>
    <property type="match status" value="1"/>
</dbReference>
<dbReference type="RefSeq" id="WP_013910539.1">
    <property type="nucleotide sequence ID" value="NZ_AP031608.1"/>
</dbReference>
<keyword evidence="3 6" id="KW-0812">Transmembrane</keyword>
<evidence type="ECO:0000256" key="4">
    <source>
        <dbReference type="ARBA" id="ARBA00022989"/>
    </source>
</evidence>
<dbReference type="PANTHER" id="PTHR30086">
    <property type="entry name" value="ARGININE EXPORTER PROTEIN ARGO"/>
    <property type="match status" value="1"/>
</dbReference>
<evidence type="ECO:0000313" key="7">
    <source>
        <dbReference type="EMBL" id="GJJ42049.1"/>
    </source>
</evidence>
<feature type="transmembrane region" description="Helical" evidence="6">
    <location>
        <begin position="6"/>
        <end position="25"/>
    </location>
</feature>
<comment type="subcellular location">
    <subcellularLocation>
        <location evidence="1">Cell membrane</location>
        <topology evidence="1">Multi-pass membrane protein</topology>
    </subcellularLocation>
</comment>
<dbReference type="InterPro" id="IPR001123">
    <property type="entry name" value="LeuE-type"/>
</dbReference>
<evidence type="ECO:0000256" key="2">
    <source>
        <dbReference type="ARBA" id="ARBA00022475"/>
    </source>
</evidence>
<dbReference type="AlphaFoldDB" id="A0ABD0BET3"/>
<feature type="transmembrane region" description="Helical" evidence="6">
    <location>
        <begin position="37"/>
        <end position="64"/>
    </location>
</feature>
<feature type="transmembrane region" description="Helical" evidence="6">
    <location>
        <begin position="157"/>
        <end position="182"/>
    </location>
</feature>
<accession>A0ABD0BET3</accession>
<protein>
    <submittedName>
        <fullName evidence="7">Threonine efflux protein</fullName>
    </submittedName>
</protein>
<keyword evidence="2" id="KW-1003">Cell membrane</keyword>
<dbReference type="Pfam" id="PF01810">
    <property type="entry name" value="LysE"/>
    <property type="match status" value="1"/>
</dbReference>
<keyword evidence="4 6" id="KW-1133">Transmembrane helix</keyword>
<evidence type="ECO:0000256" key="5">
    <source>
        <dbReference type="ARBA" id="ARBA00023136"/>
    </source>
</evidence>
<feature type="transmembrane region" description="Helical" evidence="6">
    <location>
        <begin position="194"/>
        <end position="213"/>
    </location>
</feature>
<keyword evidence="5 6" id="KW-0472">Membrane</keyword>
<organism evidence="7 8">
    <name type="scientific">Corynebacterium ulcerans</name>
    <dbReference type="NCBI Taxonomy" id="65058"/>
    <lineage>
        <taxon>Bacteria</taxon>
        <taxon>Bacillati</taxon>
        <taxon>Actinomycetota</taxon>
        <taxon>Actinomycetes</taxon>
        <taxon>Mycobacteriales</taxon>
        <taxon>Corynebacteriaceae</taxon>
        <taxon>Corynebacterium</taxon>
    </lineage>
</organism>
<proteinExistence type="predicted"/>
<dbReference type="EMBL" id="BQFK01000001">
    <property type="protein sequence ID" value="GJJ42049.1"/>
    <property type="molecule type" value="Genomic_DNA"/>
</dbReference>
<reference evidence="7 8" key="1">
    <citation type="submission" date="2021-11" db="EMBL/GenBank/DDBJ databases">
        <title>Whole genome sequences of diphtheriae toxin producing Corynebacterium ulcerans isolates from cats in Osaka, Japan.</title>
        <authorList>
            <person name="Umeda K."/>
            <person name="Hirai Y."/>
        </authorList>
    </citation>
    <scope>NUCLEOTIDE SEQUENCE [LARGE SCALE GENOMIC DNA]</scope>
    <source>
        <strain evidence="7 8">12109B-1</strain>
    </source>
</reference>
<sequence length="221" mass="24304">MTLGELGALFVVWVCVLILPGPDLLQVIRVGTKDRRAGVWCAIGIMMGSTIWIVASLMGLSTIFMAQPVLMRLVQIIGGCYIAWIGFTSLKSGFQGIRDLKHGPSPDMIVNSLQQDNETLRPFHALKTGMATNLSNPKALVFFASVFAQFLHPDMSVAWTIFIAVFLITIGLCWFISFAVMVRVLAERLLRNGLWLDMIAGALFVIISVVMVFEGITGIVR</sequence>
<evidence type="ECO:0000256" key="6">
    <source>
        <dbReference type="SAM" id="Phobius"/>
    </source>
</evidence>
<gene>
    <name evidence="7" type="ORF">CULCOIPH005_02380</name>
</gene>
<comment type="caution">
    <text evidence="7">The sequence shown here is derived from an EMBL/GenBank/DDBJ whole genome shotgun (WGS) entry which is preliminary data.</text>
</comment>
<evidence type="ECO:0000313" key="8">
    <source>
        <dbReference type="Proteomes" id="UP001205910"/>
    </source>
</evidence>
<dbReference type="GO" id="GO:0005886">
    <property type="term" value="C:plasma membrane"/>
    <property type="evidence" value="ECO:0007669"/>
    <property type="project" value="UniProtKB-SubCell"/>
</dbReference>
<name>A0ABD0BET3_CORUL</name>
<dbReference type="Proteomes" id="UP001205910">
    <property type="component" value="Unassembled WGS sequence"/>
</dbReference>